<sequence>MSNTLTNLEPHIYALRRAIIGDDFDTYMKLFKIWKLKLAGRSVAEREFIAKSYEYKVDQSNDDCEGCKI</sequence>
<protein>
    <submittedName>
        <fullName evidence="1">Uncharacterized protein</fullName>
    </submittedName>
</protein>
<gene>
    <name evidence="1" type="ORF">K05K4_39740</name>
</gene>
<reference evidence="1" key="1">
    <citation type="submission" date="2016-10" db="EMBL/GenBank/DDBJ databases">
        <title>The High Quality Genome of Vibrio alginolyticus K01M1.</title>
        <authorList>
            <person name="Wendling C."/>
            <person name="Chibani C.M."/>
            <person name="Hertel R."/>
            <person name="Sproer C."/>
            <person name="Bunk B."/>
            <person name="Overmann J."/>
            <person name="Roth O."/>
            <person name="Liesegang H."/>
        </authorList>
    </citation>
    <scope>NUCLEOTIDE SEQUENCE</scope>
    <source>
        <strain evidence="1">K05K4</strain>
    </source>
</reference>
<organism evidence="1">
    <name type="scientific">Vibrio alginolyticus</name>
    <dbReference type="NCBI Taxonomy" id="663"/>
    <lineage>
        <taxon>Bacteria</taxon>
        <taxon>Pseudomonadati</taxon>
        <taxon>Pseudomonadota</taxon>
        <taxon>Gammaproteobacteria</taxon>
        <taxon>Vibrionales</taxon>
        <taxon>Vibrionaceae</taxon>
        <taxon>Vibrio</taxon>
    </lineage>
</organism>
<dbReference type="AlphaFoldDB" id="A0A1W6V6B4"/>
<accession>A0A1W6V6B4</accession>
<dbReference type="RefSeq" id="WP_029854327.1">
    <property type="nucleotide sequence ID" value="NZ_CP017890.1"/>
</dbReference>
<proteinExistence type="predicted"/>
<evidence type="ECO:0000313" key="1">
    <source>
        <dbReference type="EMBL" id="ARP20698.1"/>
    </source>
</evidence>
<dbReference type="EMBL" id="CP017903">
    <property type="protein sequence ID" value="ARP20698.1"/>
    <property type="molecule type" value="Genomic_DNA"/>
</dbReference>
<name>A0A1W6V6B4_VIBAL</name>